<dbReference type="Gene3D" id="3.40.50.800">
    <property type="entry name" value="Anticodon-binding domain"/>
    <property type="match status" value="1"/>
</dbReference>
<protein>
    <recommendedName>
        <fullName evidence="3">threonine--tRNA ligase</fullName>
        <ecNumber evidence="3">6.1.1.3</ecNumber>
    </recommendedName>
    <alternativeName>
        <fullName evidence="11">Threonyl-tRNA synthetase</fullName>
    </alternativeName>
</protein>
<evidence type="ECO:0000256" key="2">
    <source>
        <dbReference type="ARBA" id="ARBA00008226"/>
    </source>
</evidence>
<comment type="subcellular location">
    <subcellularLocation>
        <location evidence="1">Cytoplasm</location>
    </subcellularLocation>
</comment>
<dbReference type="SUPFAM" id="SSF55681">
    <property type="entry name" value="Class II aaRS and biotin synthetases"/>
    <property type="match status" value="1"/>
</dbReference>
<dbReference type="PROSITE" id="PS50862">
    <property type="entry name" value="AA_TRNA_LIGASE_II"/>
    <property type="match status" value="1"/>
</dbReference>
<evidence type="ECO:0000256" key="10">
    <source>
        <dbReference type="ARBA" id="ARBA00023146"/>
    </source>
</evidence>
<keyword evidence="7" id="KW-0067">ATP-binding</keyword>
<dbReference type="Pfam" id="PF07973">
    <property type="entry name" value="tRNA_SAD"/>
    <property type="match status" value="1"/>
</dbReference>
<dbReference type="CDD" id="cd00771">
    <property type="entry name" value="ThrRS_core"/>
    <property type="match status" value="1"/>
</dbReference>
<evidence type="ECO:0000259" key="13">
    <source>
        <dbReference type="PROSITE" id="PS50862"/>
    </source>
</evidence>
<dbReference type="InterPro" id="IPR036621">
    <property type="entry name" value="Anticodon-bd_dom_sf"/>
</dbReference>
<dbReference type="GO" id="GO:0005524">
    <property type="term" value="F:ATP binding"/>
    <property type="evidence" value="ECO:0007669"/>
    <property type="project" value="UniProtKB-KW"/>
</dbReference>
<reference evidence="15" key="1">
    <citation type="submission" date="2017-01" db="EMBL/GenBank/DDBJ databases">
        <authorList>
            <person name="Assis F.L."/>
            <person name="Abrahao J.S."/>
            <person name="Silva L."/>
            <person name="Khalil J.B."/>
            <person name="Rodrigues R."/>
            <person name="Silva L.S."/>
            <person name="Arantes T."/>
            <person name="Boratto P."/>
            <person name="Andrade M."/>
            <person name="Kroon E.G."/>
            <person name="Ribeiro B."/>
            <person name="Bergier I."/>
            <person name="Seligmann H."/>
            <person name="Ghigo E."/>
            <person name="Colson P."/>
            <person name="Levasseur A."/>
            <person name="Raoult D."/>
            <person name="Scola B.L."/>
        </authorList>
    </citation>
    <scope>NUCLEOTIDE SEQUENCE</scope>
    <source>
        <strain evidence="15">Soda lake</strain>
    </source>
</reference>
<sequence>MEIFNKRNSIFENAKSVQNPVDQMVLIKITLKNQKELFYNKYTPPIKIAKDLFKKNADKYIVAKVNDCLYDMNRPLEYDCNLEFLTFDDPDGKQVFWHSSAHLLGLCCEQLFGSILEHGPSTKDGFFYDMDIPIKISQADFDKINNLAREFMKQNAPFERIECTKDDLLAMFSDNPMKLHFIKNKIEDGTKATVYKCGELVDLCTGPHIPSLGYIKEFACTNLSTSYWLGNSKNKTLTRIYGVSFPDSKQMKKWKEIKAEAEARDHRIIGKNQKLFFFHEYSPGSCFFYPHGVIIYNKLVNFIKNEYNKRGFTEVMTPNIFNIKLWKQSGHWEHYQKNMFKIDIDEDVKTDAPESDDHLYALKPMNCPGHCIMYQSMAHSYRDLPIRYADFGVLHRNELKGALTGLTRVRRFQQDDAHIFCEENQVESEINGCIDFLKYVYGIFGFKFSLALSTRPNNYTGTAEIWDKAESQLKKALDNSGFDWCLNPGDGAFYGPKIDITIEDAMGRNHQCATIQLDFNLPDKFNLSYQQSDGSMARPVMIHRAVLGSVERMMAILIENYGGKWPFWLSPRQICVVPVDKKFNEYAERIGNIYRQQGFHIDIDLSTDKLNKKIRNAQVEQYNFVFVVGEKEESSNTVNIRTRDGNVMGTFDHNEVIYKLNELIKGYHIDNAF</sequence>
<accession>A0A6N1NNE3</accession>
<dbReference type="CDD" id="cd01667">
    <property type="entry name" value="TGS_ThrRS"/>
    <property type="match status" value="1"/>
</dbReference>
<dbReference type="InterPro" id="IPR006195">
    <property type="entry name" value="aa-tRNA-synth_II"/>
</dbReference>
<dbReference type="InterPro" id="IPR004154">
    <property type="entry name" value="Anticodon-bd"/>
</dbReference>
<evidence type="ECO:0000256" key="3">
    <source>
        <dbReference type="ARBA" id="ARBA00013163"/>
    </source>
</evidence>
<dbReference type="Pfam" id="PF00587">
    <property type="entry name" value="tRNA-synt_2b"/>
    <property type="match status" value="1"/>
</dbReference>
<evidence type="ECO:0000256" key="8">
    <source>
        <dbReference type="ARBA" id="ARBA00022917"/>
    </source>
</evidence>
<keyword evidence="9" id="KW-0809">Transit peptide</keyword>
<dbReference type="Pfam" id="PF03129">
    <property type="entry name" value="HGTP_anticodon"/>
    <property type="match status" value="1"/>
</dbReference>
<feature type="domain" description="TGS" evidence="14">
    <location>
        <begin position="23"/>
        <end position="86"/>
    </location>
</feature>
<keyword evidence="4" id="KW-0963">Cytoplasm</keyword>
<dbReference type="InterPro" id="IPR047246">
    <property type="entry name" value="ThrRS_anticodon"/>
</dbReference>
<dbReference type="Gene3D" id="3.10.20.30">
    <property type="match status" value="1"/>
</dbReference>
<keyword evidence="5" id="KW-0436">Ligase</keyword>
<dbReference type="Gene3D" id="3.30.930.10">
    <property type="entry name" value="Bira Bifunctional Protein, Domain 2"/>
    <property type="match status" value="1"/>
</dbReference>
<dbReference type="InterPro" id="IPR002314">
    <property type="entry name" value="aa-tRNA-synt_IIb"/>
</dbReference>
<dbReference type="Gene3D" id="3.30.980.10">
    <property type="entry name" value="Threonyl-trna Synthetase, Chain A, domain 2"/>
    <property type="match status" value="1"/>
</dbReference>
<keyword evidence="6" id="KW-0547">Nucleotide-binding</keyword>
<organism evidence="15">
    <name type="scientific">Tupanvirus soda lake</name>
    <dbReference type="NCBI Taxonomy" id="2126985"/>
    <lineage>
        <taxon>Viruses</taxon>
        <taxon>Varidnaviria</taxon>
        <taxon>Bamfordvirae</taxon>
        <taxon>Nucleocytoviricota</taxon>
        <taxon>Megaviricetes</taxon>
        <taxon>Imitervirales</taxon>
        <taxon>Mimiviridae</taxon>
        <taxon>Megamimivirinae</taxon>
        <taxon>Tupanvirus</taxon>
        <taxon>Tupanvirus salinum</taxon>
    </lineage>
</organism>
<dbReference type="SMART" id="SM00863">
    <property type="entry name" value="tRNA_SAD"/>
    <property type="match status" value="1"/>
</dbReference>
<dbReference type="FunFam" id="3.40.50.800:FF:000003">
    <property type="entry name" value="Threonine--tRNA ligase 2, cytoplasmic"/>
    <property type="match status" value="1"/>
</dbReference>
<dbReference type="SUPFAM" id="SSF81271">
    <property type="entry name" value="TGS-like"/>
    <property type="match status" value="1"/>
</dbReference>
<dbReference type="PANTHER" id="PTHR11451:SF46">
    <property type="entry name" value="THREONINE--TRNA LIGASE"/>
    <property type="match status" value="1"/>
</dbReference>
<dbReference type="GO" id="GO:0004829">
    <property type="term" value="F:threonine-tRNA ligase activity"/>
    <property type="evidence" value="ECO:0007669"/>
    <property type="project" value="UniProtKB-EC"/>
</dbReference>
<dbReference type="FunFam" id="3.30.980.10:FF:000005">
    <property type="entry name" value="Threonyl-tRNA synthetase, mitochondrial"/>
    <property type="match status" value="1"/>
</dbReference>
<evidence type="ECO:0000256" key="6">
    <source>
        <dbReference type="ARBA" id="ARBA00022741"/>
    </source>
</evidence>
<dbReference type="InterPro" id="IPR012947">
    <property type="entry name" value="tRNA_SAD"/>
</dbReference>
<dbReference type="GeneID" id="80519316"/>
<keyword evidence="8" id="KW-0648">Protein biosynthesis</keyword>
<dbReference type="InterPro" id="IPR018163">
    <property type="entry name" value="Thr/Ala-tRNA-synth_IIc_edit"/>
</dbReference>
<feature type="domain" description="Aminoacyl-transfer RNA synthetases class-II family profile" evidence="13">
    <location>
        <begin position="289"/>
        <end position="566"/>
    </location>
</feature>
<dbReference type="GO" id="GO:0043039">
    <property type="term" value="P:tRNA aminoacylation"/>
    <property type="evidence" value="ECO:0007669"/>
    <property type="project" value="InterPro"/>
</dbReference>
<dbReference type="NCBIfam" id="TIGR00418">
    <property type="entry name" value="thrS"/>
    <property type="match status" value="1"/>
</dbReference>
<comment type="similarity">
    <text evidence="2">Belongs to the class-II aminoacyl-tRNA synthetase family.</text>
</comment>
<dbReference type="SUPFAM" id="SSF55186">
    <property type="entry name" value="ThrRS/AlaRS common domain"/>
    <property type="match status" value="1"/>
</dbReference>
<dbReference type="PROSITE" id="PS51880">
    <property type="entry name" value="TGS"/>
    <property type="match status" value="1"/>
</dbReference>
<evidence type="ECO:0000259" key="14">
    <source>
        <dbReference type="PROSITE" id="PS51880"/>
    </source>
</evidence>
<dbReference type="InterPro" id="IPR002320">
    <property type="entry name" value="Thr-tRNA-ligase_IIa"/>
</dbReference>
<dbReference type="PANTHER" id="PTHR11451">
    <property type="entry name" value="THREONINE-TRNA LIGASE"/>
    <property type="match status" value="1"/>
</dbReference>
<dbReference type="InterPro" id="IPR033728">
    <property type="entry name" value="ThrRS_core"/>
</dbReference>
<dbReference type="InterPro" id="IPR012675">
    <property type="entry name" value="Beta-grasp_dom_sf"/>
</dbReference>
<dbReference type="EMBL" id="KY523104">
    <property type="protein sequence ID" value="QKU35869.1"/>
    <property type="molecule type" value="Genomic_DNA"/>
</dbReference>
<dbReference type="CDD" id="cd00860">
    <property type="entry name" value="ThrRS_anticodon"/>
    <property type="match status" value="1"/>
</dbReference>
<evidence type="ECO:0000313" key="15">
    <source>
        <dbReference type="EMBL" id="QKU35869.1"/>
    </source>
</evidence>
<dbReference type="RefSeq" id="YP_010782552.1">
    <property type="nucleotide sequence ID" value="NC_075039.1"/>
</dbReference>
<keyword evidence="10 15" id="KW-0030">Aminoacyl-tRNA synthetase</keyword>
<dbReference type="InterPro" id="IPR012676">
    <property type="entry name" value="TGS-like"/>
</dbReference>
<dbReference type="EC" id="6.1.1.3" evidence="3"/>
<dbReference type="FunFam" id="3.30.930.10:FF:000039">
    <property type="entry name" value="Threonyl-tRNA synthetase, mitochondrial"/>
    <property type="match status" value="1"/>
</dbReference>
<proteinExistence type="inferred from homology"/>
<evidence type="ECO:0000256" key="4">
    <source>
        <dbReference type="ARBA" id="ARBA00022490"/>
    </source>
</evidence>
<evidence type="ECO:0000256" key="5">
    <source>
        <dbReference type="ARBA" id="ARBA00022598"/>
    </source>
</evidence>
<comment type="catalytic activity">
    <reaction evidence="12">
        <text>tRNA(Thr) + L-threonine + ATP = L-threonyl-tRNA(Thr) + AMP + diphosphate + H(+)</text>
        <dbReference type="Rhea" id="RHEA:24624"/>
        <dbReference type="Rhea" id="RHEA-COMP:9670"/>
        <dbReference type="Rhea" id="RHEA-COMP:9704"/>
        <dbReference type="ChEBI" id="CHEBI:15378"/>
        <dbReference type="ChEBI" id="CHEBI:30616"/>
        <dbReference type="ChEBI" id="CHEBI:33019"/>
        <dbReference type="ChEBI" id="CHEBI:57926"/>
        <dbReference type="ChEBI" id="CHEBI:78442"/>
        <dbReference type="ChEBI" id="CHEBI:78534"/>
        <dbReference type="ChEBI" id="CHEBI:456215"/>
        <dbReference type="EC" id="6.1.1.3"/>
    </reaction>
</comment>
<evidence type="ECO:0000256" key="7">
    <source>
        <dbReference type="ARBA" id="ARBA00022840"/>
    </source>
</evidence>
<evidence type="ECO:0000256" key="1">
    <source>
        <dbReference type="ARBA" id="ARBA00004496"/>
    </source>
</evidence>
<evidence type="ECO:0000256" key="9">
    <source>
        <dbReference type="ARBA" id="ARBA00022946"/>
    </source>
</evidence>
<dbReference type="InterPro" id="IPR045864">
    <property type="entry name" value="aa-tRNA-synth_II/BPL/LPL"/>
</dbReference>
<name>A0A6N1NNE3_9VIRU</name>
<dbReference type="PRINTS" id="PR01047">
    <property type="entry name" value="TRNASYNTHTHR"/>
</dbReference>
<dbReference type="InterPro" id="IPR004095">
    <property type="entry name" value="TGS"/>
</dbReference>
<dbReference type="KEGG" id="vg:80519316"/>
<dbReference type="SUPFAM" id="SSF52954">
    <property type="entry name" value="Class II aaRS ABD-related"/>
    <property type="match status" value="1"/>
</dbReference>
<reference evidence="15" key="2">
    <citation type="journal article" date="2018" name="Nat. Commun.">
        <title>Tailed giant Tupanvirus possesses the most complete translational apparatus of the known virosphere.</title>
        <authorList>
            <person name="Abrahao J."/>
            <person name="Silva L."/>
            <person name="Silva L.S."/>
            <person name="Khalil J.Y.B."/>
            <person name="Rodrigues R."/>
            <person name="Arantes T."/>
            <person name="Assis F."/>
            <person name="Boratto P."/>
            <person name="Andrade M."/>
            <person name="Kroon E.G."/>
            <person name="Ribeiro B."/>
            <person name="Bergier I."/>
            <person name="Seligmann H."/>
            <person name="Ghigo E."/>
            <person name="Colson P."/>
            <person name="Levasseur A."/>
            <person name="Kroemer G."/>
            <person name="Raoult D."/>
            <person name="La Scola B."/>
        </authorList>
    </citation>
    <scope>NUCLEOTIDE SEQUENCE [LARGE SCALE GENOMIC DNA]</scope>
    <source>
        <strain evidence="15">Soda lake</strain>
    </source>
</reference>
<evidence type="ECO:0000256" key="12">
    <source>
        <dbReference type="ARBA" id="ARBA00049515"/>
    </source>
</evidence>
<dbReference type="HAMAP" id="MF_00184">
    <property type="entry name" value="Thr_tRNA_synth"/>
    <property type="match status" value="1"/>
</dbReference>
<dbReference type="Pfam" id="PF02824">
    <property type="entry name" value="TGS"/>
    <property type="match status" value="1"/>
</dbReference>
<evidence type="ECO:0000256" key="11">
    <source>
        <dbReference type="ARBA" id="ARBA00031900"/>
    </source>
</evidence>